<protein>
    <submittedName>
        <fullName evidence="2">DUF4097 family beta strand repeat protein</fullName>
    </submittedName>
</protein>
<evidence type="ECO:0000313" key="2">
    <source>
        <dbReference type="EMBL" id="MBL1075991.1"/>
    </source>
</evidence>
<dbReference type="EMBL" id="JAERRJ010000006">
    <property type="protein sequence ID" value="MBL1075991.1"/>
    <property type="molecule type" value="Genomic_DNA"/>
</dbReference>
<keyword evidence="3" id="KW-1185">Reference proteome</keyword>
<dbReference type="InterPro" id="IPR025164">
    <property type="entry name" value="Toastrack_DUF4097"/>
</dbReference>
<gene>
    <name evidence="2" type="ORF">JK358_16460</name>
</gene>
<feature type="domain" description="DUF4097" evidence="1">
    <location>
        <begin position="111"/>
        <end position="182"/>
    </location>
</feature>
<accession>A0ABS1M5Z6</accession>
<evidence type="ECO:0000259" key="1">
    <source>
        <dbReference type="Pfam" id="PF13349"/>
    </source>
</evidence>
<reference evidence="2 3" key="1">
    <citation type="submission" date="2021-01" db="EMBL/GenBank/DDBJ databases">
        <title>WGS of actinomycetes isolated from Thailand.</title>
        <authorList>
            <person name="Thawai C."/>
        </authorList>
    </citation>
    <scope>NUCLEOTIDE SEQUENCE [LARGE SCALE GENOMIC DNA]</scope>
    <source>
        <strain evidence="2 3">LPG 2</strain>
    </source>
</reference>
<dbReference type="RefSeq" id="WP_201948581.1">
    <property type="nucleotide sequence ID" value="NZ_JAERRJ010000006.1"/>
</dbReference>
<evidence type="ECO:0000313" key="3">
    <source>
        <dbReference type="Proteomes" id="UP000602198"/>
    </source>
</evidence>
<name>A0ABS1M5Z6_9NOCA</name>
<proteinExistence type="predicted"/>
<dbReference type="Pfam" id="PF13349">
    <property type="entry name" value="DUF4097"/>
    <property type="match status" value="1"/>
</dbReference>
<comment type="caution">
    <text evidence="2">The sequence shown here is derived from an EMBL/GenBank/DDBJ whole genome shotgun (WGS) entry which is preliminary data.</text>
</comment>
<sequence>MNTFQTPQPIAVTVDVPSACVQVVASQRTDTVVWVRPSDPARKEDVRAAQQVQVDFTAGVLTVRTPRNWRAFAPFGAKSSIEVLVEVPAGSLLKATAAMGRLLGLGELGDCELEIAAGDIILDTPAGSVTAKTSKGDIRIGEAARGVLRLETSMGELEVGIHPASATRLEADTQYGSVRNQLAAVGPHAADTVQIYARNSFGNIIIGHTTAA</sequence>
<dbReference type="Proteomes" id="UP000602198">
    <property type="component" value="Unassembled WGS sequence"/>
</dbReference>
<organism evidence="2 3">
    <name type="scientific">Nocardia acididurans</name>
    <dbReference type="NCBI Taxonomy" id="2802282"/>
    <lineage>
        <taxon>Bacteria</taxon>
        <taxon>Bacillati</taxon>
        <taxon>Actinomycetota</taxon>
        <taxon>Actinomycetes</taxon>
        <taxon>Mycobacteriales</taxon>
        <taxon>Nocardiaceae</taxon>
        <taxon>Nocardia</taxon>
    </lineage>
</organism>